<reference evidence="2" key="1">
    <citation type="journal article" date="2018" name="PLoS ONE">
        <title>Chinook salmon (Oncorhynchus tshawytscha) genome and transcriptome.</title>
        <authorList>
            <person name="Christensen K.A."/>
            <person name="Leong J.S."/>
            <person name="Sakhrani D."/>
            <person name="Biagi C.A."/>
            <person name="Minkley D.R."/>
            <person name="Withler R.E."/>
            <person name="Rondeau E.B."/>
            <person name="Koop B.F."/>
            <person name="Devlin R.H."/>
        </authorList>
    </citation>
    <scope>NUCLEOTIDE SEQUENCE [LARGE SCALE GENOMIC DNA]</scope>
</reference>
<name>A0AAZ3RL30_ONCTS</name>
<keyword evidence="2" id="KW-1185">Reference proteome</keyword>
<dbReference type="InterPro" id="IPR043193">
    <property type="entry name" value="GLOD4"/>
</dbReference>
<dbReference type="PANTHER" id="PTHR46466:SF1">
    <property type="entry name" value="GLYOXALASE DOMAIN-CONTAINING PROTEIN 4"/>
    <property type="match status" value="1"/>
</dbReference>
<dbReference type="PANTHER" id="PTHR46466">
    <property type="entry name" value="GLYOXALASE DOMAIN-CONTAINING PROTEIN 4"/>
    <property type="match status" value="1"/>
</dbReference>
<organism evidence="1 2">
    <name type="scientific">Oncorhynchus tshawytscha</name>
    <name type="common">Chinook salmon</name>
    <name type="synonym">Salmo tshawytscha</name>
    <dbReference type="NCBI Taxonomy" id="74940"/>
    <lineage>
        <taxon>Eukaryota</taxon>
        <taxon>Metazoa</taxon>
        <taxon>Chordata</taxon>
        <taxon>Craniata</taxon>
        <taxon>Vertebrata</taxon>
        <taxon>Euteleostomi</taxon>
        <taxon>Actinopterygii</taxon>
        <taxon>Neopterygii</taxon>
        <taxon>Teleostei</taxon>
        <taxon>Protacanthopterygii</taxon>
        <taxon>Salmoniformes</taxon>
        <taxon>Salmonidae</taxon>
        <taxon>Salmoninae</taxon>
        <taxon>Oncorhynchus</taxon>
    </lineage>
</organism>
<evidence type="ECO:0008006" key="3">
    <source>
        <dbReference type="Google" id="ProtNLM"/>
    </source>
</evidence>
<protein>
    <recommendedName>
        <fullName evidence="3">Glyoxalase domain-containing protein 4</fullName>
    </recommendedName>
</protein>
<dbReference type="Proteomes" id="UP000694402">
    <property type="component" value="Unassembled WGS sequence"/>
</dbReference>
<proteinExistence type="predicted"/>
<accession>A0AAZ3RL30</accession>
<dbReference type="InterPro" id="IPR029068">
    <property type="entry name" value="Glyas_Bleomycin-R_OHBP_Dase"/>
</dbReference>
<dbReference type="Gene3D" id="3.10.180.10">
    <property type="entry name" value="2,3-Dihydroxybiphenyl 1,2-Dioxygenase, domain 1"/>
    <property type="match status" value="2"/>
</dbReference>
<reference evidence="1" key="3">
    <citation type="submission" date="2025-09" db="UniProtKB">
        <authorList>
            <consortium name="Ensembl"/>
        </authorList>
    </citation>
    <scope>IDENTIFICATION</scope>
</reference>
<dbReference type="AlphaFoldDB" id="A0AAZ3RL30"/>
<evidence type="ECO:0000313" key="1">
    <source>
        <dbReference type="Ensembl" id="ENSOTSP00005141743.1"/>
    </source>
</evidence>
<sequence>MPQRVFFSHFSVVSSKQNGHIFTGMKILPHNICVTKSLKKASCKGPYDGKWTKTMVGFGPEDDDFMAELIYNYGVGGYRLGNDFLGLTLQSSQAVSNAKWLGGYRFYLVDKEQPLNDPVQKVCLAGSDLQKSIRYSSLLGMKVKERNEEKKTVMMGFTDTPCKLEIHNIVGTVDHGTAFEWIAF</sequence>
<reference evidence="1" key="2">
    <citation type="submission" date="2025-08" db="UniProtKB">
        <authorList>
            <consortium name="Ensembl"/>
        </authorList>
    </citation>
    <scope>IDENTIFICATION</scope>
</reference>
<dbReference type="GeneTree" id="ENSGT01010000224947"/>
<dbReference type="Ensembl" id="ENSOTST00005181108.1">
    <property type="protein sequence ID" value="ENSOTSP00005141743.1"/>
    <property type="gene ID" value="ENSOTSG00005070719.1"/>
</dbReference>
<evidence type="ECO:0000313" key="2">
    <source>
        <dbReference type="Proteomes" id="UP000694402"/>
    </source>
</evidence>